<proteinExistence type="predicted"/>
<evidence type="ECO:0000313" key="3">
    <source>
        <dbReference type="Proteomes" id="UP000651482"/>
    </source>
</evidence>
<evidence type="ECO:0000313" key="2">
    <source>
        <dbReference type="EMBL" id="MBC8532922.1"/>
    </source>
</evidence>
<dbReference type="Gene3D" id="3.20.20.150">
    <property type="entry name" value="Divalent-metal-dependent TIM barrel enzymes"/>
    <property type="match status" value="1"/>
</dbReference>
<dbReference type="AlphaFoldDB" id="A0A926HM99"/>
<keyword evidence="3" id="KW-1185">Reference proteome</keyword>
<dbReference type="Proteomes" id="UP000651482">
    <property type="component" value="Unassembled WGS sequence"/>
</dbReference>
<dbReference type="InterPro" id="IPR050312">
    <property type="entry name" value="IolE/XylAMocC-like"/>
</dbReference>
<accession>A0A926HM99</accession>
<dbReference type="PANTHER" id="PTHR12110:SF53">
    <property type="entry name" value="BLR5974 PROTEIN"/>
    <property type="match status" value="1"/>
</dbReference>
<protein>
    <submittedName>
        <fullName evidence="2">Sugar phosphate isomerase/epimerase</fullName>
    </submittedName>
</protein>
<keyword evidence="2" id="KW-0413">Isomerase</keyword>
<dbReference type="EMBL" id="JACRSN010000003">
    <property type="protein sequence ID" value="MBC8532922.1"/>
    <property type="molecule type" value="Genomic_DNA"/>
</dbReference>
<dbReference type="InterPro" id="IPR036237">
    <property type="entry name" value="Xyl_isomerase-like_sf"/>
</dbReference>
<dbReference type="Pfam" id="PF01261">
    <property type="entry name" value="AP_endonuc_2"/>
    <property type="match status" value="1"/>
</dbReference>
<sequence>MKLSLITLFMLHRNEHASLREVYTAVKRAGFEAVDLCSYDFAHGTEEEIRALLKELGLKVACYIDFVPSPAIGNAAAAQRAREQIRRNLDLTERLGAGVYMFAPGGYADFIRGVPREKVAEAFAEDLAYAVELADKKGITVVIEDAPDITFPMCSAEEVLALLEKVPGLRHVFDTGNMIAQGDDPVEFYDQLAPYLSHAHLKDMRFSDGTPTPGYGVGDFCANGRYMVGVLHGEGMVDFAALLPRIKKSGFDGYMAVEYVPQKADSDFAAEMIQCREYLERLWNQS</sequence>
<reference evidence="2" key="1">
    <citation type="submission" date="2020-08" db="EMBL/GenBank/DDBJ databases">
        <title>Genome public.</title>
        <authorList>
            <person name="Liu C."/>
            <person name="Sun Q."/>
        </authorList>
    </citation>
    <scope>NUCLEOTIDE SEQUENCE</scope>
    <source>
        <strain evidence="2">NSJ-40</strain>
    </source>
</reference>
<gene>
    <name evidence="2" type="ORF">IAG03_02680</name>
</gene>
<dbReference type="RefSeq" id="WP_249318198.1">
    <property type="nucleotide sequence ID" value="NZ_JACRSN010000003.1"/>
</dbReference>
<name>A0A926HM99_9FIRM</name>
<feature type="domain" description="Xylose isomerase-like TIM barrel" evidence="1">
    <location>
        <begin position="25"/>
        <end position="269"/>
    </location>
</feature>
<evidence type="ECO:0000259" key="1">
    <source>
        <dbReference type="Pfam" id="PF01261"/>
    </source>
</evidence>
<organism evidence="2 3">
    <name type="scientific">Yeguia hominis</name>
    <dbReference type="NCBI Taxonomy" id="2763662"/>
    <lineage>
        <taxon>Bacteria</taxon>
        <taxon>Bacillati</taxon>
        <taxon>Bacillota</taxon>
        <taxon>Clostridia</taxon>
        <taxon>Eubacteriales</taxon>
        <taxon>Yeguiaceae</taxon>
        <taxon>Yeguia</taxon>
    </lineage>
</organism>
<dbReference type="InterPro" id="IPR013022">
    <property type="entry name" value="Xyl_isomerase-like_TIM-brl"/>
</dbReference>
<comment type="caution">
    <text evidence="2">The sequence shown here is derived from an EMBL/GenBank/DDBJ whole genome shotgun (WGS) entry which is preliminary data.</text>
</comment>
<dbReference type="SUPFAM" id="SSF51658">
    <property type="entry name" value="Xylose isomerase-like"/>
    <property type="match status" value="1"/>
</dbReference>
<dbReference type="PANTHER" id="PTHR12110">
    <property type="entry name" value="HYDROXYPYRUVATE ISOMERASE"/>
    <property type="match status" value="1"/>
</dbReference>
<dbReference type="GO" id="GO:0016853">
    <property type="term" value="F:isomerase activity"/>
    <property type="evidence" value="ECO:0007669"/>
    <property type="project" value="UniProtKB-KW"/>
</dbReference>